<sequence>MDINRYLKFAESLKLVRNEVLEDEKSSSIINEIYTDLLPQNGVINKVNLPRTTILVGRKGTGKSTIFQKSMKDIGSDKKIITLYIDVKTLYENSTPTISTTSQTIVPPEELIKYFIYKSFINEIIIETKDKLKTKLDKSFIRTVLGLDEEKYLEIEEELENIQESIDEVFKKIDVSLLTNIGNTIEDNSEEKCKGDVELSKTPKITLGGEGATKKSIKQEFNNTFITYLDIKKCLIENLLRIRSILSLKYLYIYLDDYSEIDEEAQKLFMDWFIAPLNNLADNFIKFKIATYPKRFYYGKLDSQKFDEISLDFFEAFYTFKNISKMEELALDYTKRLINNRVKVFLGDEGLSNYFDIKDNELYELLFDLSMNIPRKMGYILSYCYESNLIHGNKITKASLGNAAVRYYDEVIKKYFESNPYILRPFTDRVSIENQKDLINKIVKQQVANKLSIAKSSAKLFKVEGQPASHFVVSNELSQLLDNLELNGYISTYNKINDKNNIPSTLFSIDYGLCRKNNINYGRPKDSEFRKYYNDTRFNFNNLVRNHFNETQILQCEKGHEFAFELLEQFKKFSNMNCPTCLGEQIFSKVNIVVSNKELIERIMEVEKTTTVLSDVNEYNLLDCLKRAHPRSMSSTDIAVEIDCSWQFVNKRADKLIEKALIEIDDSRSNKKRYYRITRKARDLIFTKENDAKENIAATLE</sequence>
<feature type="coiled-coil region" evidence="1">
    <location>
        <begin position="145"/>
        <end position="172"/>
    </location>
</feature>
<reference evidence="2 3" key="1">
    <citation type="submission" date="2016-11" db="EMBL/GenBank/DDBJ databases">
        <authorList>
            <person name="Jaros S."/>
            <person name="Januszkiewicz K."/>
            <person name="Wedrychowicz H."/>
        </authorList>
    </citation>
    <scope>NUCLEOTIDE SEQUENCE [LARGE SCALE GENOMIC DNA]</scope>
    <source>
        <strain evidence="2 3">DSM 6191</strain>
    </source>
</reference>
<organism evidence="2 3">
    <name type="scientific">Clostridium intestinale DSM 6191</name>
    <dbReference type="NCBI Taxonomy" id="1121320"/>
    <lineage>
        <taxon>Bacteria</taxon>
        <taxon>Bacillati</taxon>
        <taxon>Bacillota</taxon>
        <taxon>Clostridia</taxon>
        <taxon>Eubacteriales</taxon>
        <taxon>Clostridiaceae</taxon>
        <taxon>Clostridium</taxon>
    </lineage>
</organism>
<dbReference type="Proteomes" id="UP000184241">
    <property type="component" value="Unassembled WGS sequence"/>
</dbReference>
<dbReference type="InterPro" id="IPR036388">
    <property type="entry name" value="WH-like_DNA-bd_sf"/>
</dbReference>
<gene>
    <name evidence="2" type="ORF">SAMN02745941_03858</name>
</gene>
<dbReference type="AlphaFoldDB" id="A0A1M6BDE2"/>
<evidence type="ECO:0000313" key="2">
    <source>
        <dbReference type="EMBL" id="SHI46752.1"/>
    </source>
</evidence>
<dbReference type="Gene3D" id="1.10.10.10">
    <property type="entry name" value="Winged helix-like DNA-binding domain superfamily/Winged helix DNA-binding domain"/>
    <property type="match status" value="1"/>
</dbReference>
<dbReference type="RefSeq" id="WP_073022215.1">
    <property type="nucleotide sequence ID" value="NZ_FQXU01000014.1"/>
</dbReference>
<accession>A0A1M6BDE2</accession>
<protein>
    <submittedName>
        <fullName evidence="2">Uncharacterized protein</fullName>
    </submittedName>
</protein>
<dbReference type="InterPro" id="IPR036390">
    <property type="entry name" value="WH_DNA-bd_sf"/>
</dbReference>
<dbReference type="EMBL" id="FQXU01000014">
    <property type="protein sequence ID" value="SHI46752.1"/>
    <property type="molecule type" value="Genomic_DNA"/>
</dbReference>
<name>A0A1M6BDE2_9CLOT</name>
<evidence type="ECO:0000256" key="1">
    <source>
        <dbReference type="SAM" id="Coils"/>
    </source>
</evidence>
<evidence type="ECO:0000313" key="3">
    <source>
        <dbReference type="Proteomes" id="UP000184241"/>
    </source>
</evidence>
<dbReference type="SUPFAM" id="SSF46785">
    <property type="entry name" value="Winged helix' DNA-binding domain"/>
    <property type="match status" value="1"/>
</dbReference>
<keyword evidence="1" id="KW-0175">Coiled coil</keyword>
<proteinExistence type="predicted"/>